<reference evidence="4" key="1">
    <citation type="journal article" date="2020" name="J Insects Food Feed">
        <title>The yellow mealworm (Tenebrio molitor) genome: a resource for the emerging insects as food and feed industry.</title>
        <authorList>
            <person name="Eriksson T."/>
            <person name="Andere A."/>
            <person name="Kelstrup H."/>
            <person name="Emery V."/>
            <person name="Picard C."/>
        </authorList>
    </citation>
    <scope>NUCLEOTIDE SEQUENCE</scope>
    <source>
        <strain evidence="4">Stoneville</strain>
        <tissue evidence="4">Whole head</tissue>
    </source>
</reference>
<comment type="caution">
    <text evidence="4">The sequence shown here is derived from an EMBL/GenBank/DDBJ whole genome shotgun (WGS) entry which is preliminary data.</text>
</comment>
<sequence length="124" mass="13761">MHALLVVPLLLCVLHNAASLPAKDAILLHRNQRQSNGYQFEYEAEDGSRRQEIGTFVNKGDKTVLHVKGMYSYFGRDGRKYVVRYEADDKGTKTAGDIVPQLVPGDIVPPQVETTTDEVTTTAN</sequence>
<evidence type="ECO:0000313" key="4">
    <source>
        <dbReference type="EMBL" id="KAH0816422.1"/>
    </source>
</evidence>
<dbReference type="InterPro" id="IPR050468">
    <property type="entry name" value="Cuticle_Struct_Prot"/>
</dbReference>
<proteinExistence type="predicted"/>
<keyword evidence="1 2" id="KW-0193">Cuticle</keyword>
<gene>
    <name evidence="4" type="ORF">GEV33_006369</name>
</gene>
<feature type="signal peptide" evidence="3">
    <location>
        <begin position="1"/>
        <end position="19"/>
    </location>
</feature>
<keyword evidence="3" id="KW-0732">Signal</keyword>
<accession>A0A8J6HL89</accession>
<keyword evidence="5" id="KW-1185">Reference proteome</keyword>
<protein>
    <submittedName>
        <fullName evidence="4">Uncharacterized protein</fullName>
    </submittedName>
</protein>
<dbReference type="EMBL" id="JABDTM020021573">
    <property type="protein sequence ID" value="KAH0816422.1"/>
    <property type="molecule type" value="Genomic_DNA"/>
</dbReference>
<dbReference type="PRINTS" id="PR00947">
    <property type="entry name" value="CUTICLE"/>
</dbReference>
<dbReference type="GO" id="GO:0062129">
    <property type="term" value="C:chitin-based extracellular matrix"/>
    <property type="evidence" value="ECO:0007669"/>
    <property type="project" value="TreeGrafter"/>
</dbReference>
<dbReference type="Proteomes" id="UP000719412">
    <property type="component" value="Unassembled WGS sequence"/>
</dbReference>
<evidence type="ECO:0000256" key="1">
    <source>
        <dbReference type="ARBA" id="ARBA00022460"/>
    </source>
</evidence>
<organism evidence="4 5">
    <name type="scientific">Tenebrio molitor</name>
    <name type="common">Yellow mealworm beetle</name>
    <dbReference type="NCBI Taxonomy" id="7067"/>
    <lineage>
        <taxon>Eukaryota</taxon>
        <taxon>Metazoa</taxon>
        <taxon>Ecdysozoa</taxon>
        <taxon>Arthropoda</taxon>
        <taxon>Hexapoda</taxon>
        <taxon>Insecta</taxon>
        <taxon>Pterygota</taxon>
        <taxon>Neoptera</taxon>
        <taxon>Endopterygota</taxon>
        <taxon>Coleoptera</taxon>
        <taxon>Polyphaga</taxon>
        <taxon>Cucujiformia</taxon>
        <taxon>Tenebrionidae</taxon>
        <taxon>Tenebrio</taxon>
    </lineage>
</organism>
<dbReference type="Pfam" id="PF00379">
    <property type="entry name" value="Chitin_bind_4"/>
    <property type="match status" value="1"/>
</dbReference>
<evidence type="ECO:0000313" key="5">
    <source>
        <dbReference type="Proteomes" id="UP000719412"/>
    </source>
</evidence>
<evidence type="ECO:0000256" key="3">
    <source>
        <dbReference type="SAM" id="SignalP"/>
    </source>
</evidence>
<dbReference type="PANTHER" id="PTHR10380:SF218">
    <property type="entry name" value="ADULT CUTICLE PROTEIN 65AA-RELATED"/>
    <property type="match status" value="1"/>
</dbReference>
<dbReference type="GO" id="GO:0008010">
    <property type="term" value="F:structural constituent of chitin-based larval cuticle"/>
    <property type="evidence" value="ECO:0007669"/>
    <property type="project" value="TreeGrafter"/>
</dbReference>
<evidence type="ECO:0000256" key="2">
    <source>
        <dbReference type="PROSITE-ProRule" id="PRU00497"/>
    </source>
</evidence>
<dbReference type="InterPro" id="IPR000618">
    <property type="entry name" value="Insect_cuticle"/>
</dbReference>
<dbReference type="AlphaFoldDB" id="A0A8J6HL89"/>
<name>A0A8J6HL89_TENMO</name>
<reference evidence="4" key="2">
    <citation type="submission" date="2021-08" db="EMBL/GenBank/DDBJ databases">
        <authorList>
            <person name="Eriksson T."/>
        </authorList>
    </citation>
    <scope>NUCLEOTIDE SEQUENCE</scope>
    <source>
        <strain evidence="4">Stoneville</strain>
        <tissue evidence="4">Whole head</tissue>
    </source>
</reference>
<dbReference type="PROSITE" id="PS51155">
    <property type="entry name" value="CHIT_BIND_RR_2"/>
    <property type="match status" value="1"/>
</dbReference>
<dbReference type="PANTHER" id="PTHR10380">
    <property type="entry name" value="CUTICLE PROTEIN"/>
    <property type="match status" value="1"/>
</dbReference>
<feature type="chain" id="PRO_5035264628" evidence="3">
    <location>
        <begin position="20"/>
        <end position="124"/>
    </location>
</feature>